<evidence type="ECO:0000313" key="2">
    <source>
        <dbReference type="Proteomes" id="UP001189429"/>
    </source>
</evidence>
<feature type="non-terminal residue" evidence="1">
    <location>
        <position position="1"/>
    </location>
</feature>
<protein>
    <recommendedName>
        <fullName evidence="3">Peptidase M23 domain-containing protein</fullName>
    </recommendedName>
</protein>
<dbReference type="CDD" id="cd12797">
    <property type="entry name" value="M23_peptidase"/>
    <property type="match status" value="1"/>
</dbReference>
<organism evidence="1 2">
    <name type="scientific">Prorocentrum cordatum</name>
    <dbReference type="NCBI Taxonomy" id="2364126"/>
    <lineage>
        <taxon>Eukaryota</taxon>
        <taxon>Sar</taxon>
        <taxon>Alveolata</taxon>
        <taxon>Dinophyceae</taxon>
        <taxon>Prorocentrales</taxon>
        <taxon>Prorocentraceae</taxon>
        <taxon>Prorocentrum</taxon>
    </lineage>
</organism>
<dbReference type="EMBL" id="CAUYUJ010020439">
    <property type="protein sequence ID" value="CAK0898199.1"/>
    <property type="molecule type" value="Genomic_DNA"/>
</dbReference>
<dbReference type="Gene3D" id="2.70.70.10">
    <property type="entry name" value="Glucose Permease (Domain IIA)"/>
    <property type="match status" value="1"/>
</dbReference>
<evidence type="ECO:0000313" key="1">
    <source>
        <dbReference type="EMBL" id="CAK0898199.1"/>
    </source>
</evidence>
<accession>A0ABN9XGI2</accession>
<comment type="caution">
    <text evidence="1">The sequence shown here is derived from an EMBL/GenBank/DDBJ whole genome shotgun (WGS) entry which is preliminary data.</text>
</comment>
<dbReference type="SUPFAM" id="SSF51261">
    <property type="entry name" value="Duplicated hybrid motif"/>
    <property type="match status" value="1"/>
</dbReference>
<name>A0ABN9XGI2_9DINO</name>
<reference evidence="1" key="1">
    <citation type="submission" date="2023-10" db="EMBL/GenBank/DDBJ databases">
        <authorList>
            <person name="Chen Y."/>
            <person name="Shah S."/>
            <person name="Dougan E. K."/>
            <person name="Thang M."/>
            <person name="Chan C."/>
        </authorList>
    </citation>
    <scope>NUCLEOTIDE SEQUENCE [LARGE SCALE GENOMIC DNA]</scope>
</reference>
<proteinExistence type="predicted"/>
<keyword evidence="2" id="KW-1185">Reference proteome</keyword>
<dbReference type="InterPro" id="IPR011055">
    <property type="entry name" value="Dup_hybrid_motif"/>
</dbReference>
<gene>
    <name evidence="1" type="ORF">PCOR1329_LOCUS76132</name>
</gene>
<evidence type="ECO:0008006" key="3">
    <source>
        <dbReference type="Google" id="ProtNLM"/>
    </source>
</evidence>
<sequence>SSLRSALLPCFRRPPWPCSQDSERVSGIDVRNFFRWNQVTVLQEDGTLAEYVHIAPGSASAAGICVGSQVQRGQKLCCSGDVGFCPRPHLHLEVHLESGRRAPSVPFGFEGAAGPYRCEEGGLYAPDGPAL</sequence>
<dbReference type="Proteomes" id="UP001189429">
    <property type="component" value="Unassembled WGS sequence"/>
</dbReference>